<dbReference type="Pfam" id="PF08666">
    <property type="entry name" value="SAF"/>
    <property type="match status" value="1"/>
</dbReference>
<dbReference type="OrthoDB" id="4808509at2"/>
<evidence type="ECO:0000259" key="1">
    <source>
        <dbReference type="SMART" id="SM00858"/>
    </source>
</evidence>
<accession>A0A137ZZY8</accession>
<evidence type="ECO:0000313" key="3">
    <source>
        <dbReference type="EMBL" id="KXP03756.1"/>
    </source>
</evidence>
<reference evidence="4" key="3">
    <citation type="submission" date="2016-02" db="EMBL/GenBank/DDBJ databases">
        <authorList>
            <person name="Wen L."/>
            <person name="He K."/>
            <person name="Yang H."/>
        </authorList>
    </citation>
    <scope>NUCLEOTIDE SEQUENCE [LARGE SCALE GENOMIC DNA]</scope>
    <source>
        <strain evidence="4">JCM 15929</strain>
    </source>
</reference>
<dbReference type="Pfam" id="PF16976">
    <property type="entry name" value="RcpC"/>
    <property type="match status" value="1"/>
</dbReference>
<keyword evidence="5" id="KW-1185">Reference proteome</keyword>
<evidence type="ECO:0000313" key="5">
    <source>
        <dbReference type="Proteomes" id="UP000070409"/>
    </source>
</evidence>
<dbReference type="InterPro" id="IPR017592">
    <property type="entry name" value="Pilus_assmbl_Flp-typ_CpaB"/>
</dbReference>
<dbReference type="EMBL" id="LSRE01000050">
    <property type="protein sequence ID" value="KXO89134.1"/>
    <property type="molecule type" value="Genomic_DNA"/>
</dbReference>
<dbReference type="SMART" id="SM00858">
    <property type="entry name" value="SAF"/>
    <property type="match status" value="1"/>
</dbReference>
<dbReference type="NCBIfam" id="TIGR03177">
    <property type="entry name" value="pilus_cpaB"/>
    <property type="match status" value="1"/>
</dbReference>
<gene>
    <name evidence="3" type="ORF">AXK60_18355</name>
    <name evidence="2" type="ORF">AXK61_11000</name>
</gene>
<sequence length="217" mass="22327">MESLQPTGVERMRAALRPGWARTLTARRAAAAALAVVALIVAVTSRPSGPQAQVLVAARELGPGGKLVGEDLVVRTVPADLAPQDALTRPDEAVGRSVTGPVGAGEILTGRRVLSDRTAGFIRPGSRLVPIALQDAATMDLLRPGDVVDVVAQRKPRAGERDDAAPSVLARSATVAVAAAAQASRQQARTVMLAMSETEAHAVAAAALSSPLSVVFR</sequence>
<evidence type="ECO:0000313" key="2">
    <source>
        <dbReference type="EMBL" id="KXO89134.1"/>
    </source>
</evidence>
<dbReference type="AlphaFoldDB" id="A0A137ZZY8"/>
<dbReference type="Proteomes" id="UP000070258">
    <property type="component" value="Unassembled WGS sequence"/>
</dbReference>
<organism evidence="3 4">
    <name type="scientific">Tsukamurella pseudospumae</name>
    <dbReference type="NCBI Taxonomy" id="239498"/>
    <lineage>
        <taxon>Bacteria</taxon>
        <taxon>Bacillati</taxon>
        <taxon>Actinomycetota</taxon>
        <taxon>Actinomycetes</taxon>
        <taxon>Mycobacteriales</taxon>
        <taxon>Tsukamurellaceae</taxon>
        <taxon>Tsukamurella</taxon>
    </lineage>
</organism>
<proteinExistence type="predicted"/>
<dbReference type="EMBL" id="LSRF01000058">
    <property type="protein sequence ID" value="KXP03756.1"/>
    <property type="molecule type" value="Genomic_DNA"/>
</dbReference>
<name>A0A137ZZY8_9ACTN</name>
<comment type="caution">
    <text evidence="3">The sequence shown here is derived from an EMBL/GenBank/DDBJ whole genome shotgun (WGS) entry which is preliminary data.</text>
</comment>
<dbReference type="CDD" id="cd11614">
    <property type="entry name" value="SAF_CpaB_FlgA_like"/>
    <property type="match status" value="1"/>
</dbReference>
<protein>
    <recommendedName>
        <fullName evidence="1">SAF domain-containing protein</fullName>
    </recommendedName>
</protein>
<evidence type="ECO:0000313" key="4">
    <source>
        <dbReference type="Proteomes" id="UP000070258"/>
    </source>
</evidence>
<reference evidence="3" key="1">
    <citation type="submission" date="2016-02" db="EMBL/GenBank/DDBJ databases">
        <authorList>
            <person name="Teng J.L."/>
            <person name="Yang Y."/>
            <person name="Huang Y."/>
            <person name="Guo F."/>
            <person name="Wei W."/>
            <person name="Chen J.H."/>
            <person name="Wong S.Y."/>
            <person name="Lau S.K."/>
            <person name="Woo P.C."/>
        </authorList>
    </citation>
    <scope>NUCLEOTIDE SEQUENCE</scope>
    <source>
        <strain evidence="3">JCM 15929</strain>
    </source>
</reference>
<reference evidence="2 5" key="2">
    <citation type="submission" date="2016-02" db="EMBL/GenBank/DDBJ databases">
        <authorList>
            <person name="Teng J.L."/>
            <person name="Tang Y."/>
            <person name="Huang Y."/>
            <person name="Guo F."/>
            <person name="Wei W."/>
            <person name="Chen J.H."/>
            <person name="Wong S.Y."/>
            <person name="Lau S.K."/>
            <person name="Woo P.C."/>
        </authorList>
    </citation>
    <scope>NUCLEOTIDE SEQUENCE [LARGE SCALE GENOMIC DNA]</scope>
    <source>
        <strain evidence="2 5">JCM 13375</strain>
    </source>
</reference>
<feature type="domain" description="SAF" evidence="1">
    <location>
        <begin position="52"/>
        <end position="114"/>
    </location>
</feature>
<dbReference type="RefSeq" id="WP_068574844.1">
    <property type="nucleotide sequence ID" value="NZ_LSRE01000050.1"/>
</dbReference>
<dbReference type="STRING" id="239498.AXK60_18355"/>
<dbReference type="InterPro" id="IPR013974">
    <property type="entry name" value="SAF"/>
</dbReference>
<dbReference type="InterPro" id="IPR031571">
    <property type="entry name" value="RcpC_dom"/>
</dbReference>
<dbReference type="Gene3D" id="3.90.1210.10">
    <property type="entry name" value="Antifreeze-like/N-acetylneuraminic acid synthase C-terminal domain"/>
    <property type="match status" value="1"/>
</dbReference>
<dbReference type="Proteomes" id="UP000070409">
    <property type="component" value="Unassembled WGS sequence"/>
</dbReference>